<dbReference type="GO" id="GO:0003723">
    <property type="term" value="F:RNA binding"/>
    <property type="evidence" value="ECO:0007669"/>
    <property type="project" value="TreeGrafter"/>
</dbReference>
<evidence type="ECO:0000256" key="2">
    <source>
        <dbReference type="ARBA" id="ARBA00022980"/>
    </source>
</evidence>
<dbReference type="PANTHER" id="PTHR21569:SF1">
    <property type="entry name" value="SMALL RIBOSOMAL SUBUNIT PROTEIN US9M"/>
    <property type="match status" value="1"/>
</dbReference>
<dbReference type="HAMAP" id="MF_00532_B">
    <property type="entry name" value="Ribosomal_uS9_B"/>
    <property type="match status" value="1"/>
</dbReference>
<proteinExistence type="inferred from homology"/>
<evidence type="ECO:0000313" key="8">
    <source>
        <dbReference type="Proteomes" id="UP000177171"/>
    </source>
</evidence>
<evidence type="ECO:0000256" key="5">
    <source>
        <dbReference type="HAMAP-Rule" id="MF_00532"/>
    </source>
</evidence>
<comment type="caution">
    <text evidence="7">The sequence shown here is derived from an EMBL/GenBank/DDBJ whole genome shotgun (WGS) entry which is preliminary data.</text>
</comment>
<sequence>MAPKPDRYWEAVGRRKTAIARVRLFTKGDKVLVVNGKPYDVYFQDLAHRAVVEDALKKMKSLERFRMSAKVQGGGIHAQAEAIRHGISRALTKFNPDFKKRLRRAGYLTRDPRMKERKKFGLKKARRAPQWAKR</sequence>
<evidence type="ECO:0000256" key="6">
    <source>
        <dbReference type="RuleBase" id="RU003815"/>
    </source>
</evidence>
<protein>
    <recommendedName>
        <fullName evidence="4 5">Small ribosomal subunit protein uS9</fullName>
    </recommendedName>
</protein>
<dbReference type="GO" id="GO:0006412">
    <property type="term" value="P:translation"/>
    <property type="evidence" value="ECO:0007669"/>
    <property type="project" value="UniProtKB-UniRule"/>
</dbReference>
<dbReference type="Gene3D" id="3.30.230.10">
    <property type="match status" value="1"/>
</dbReference>
<gene>
    <name evidence="5" type="primary">rpsI</name>
    <name evidence="7" type="ORF">A3G49_04240</name>
</gene>
<dbReference type="GO" id="GO:0022627">
    <property type="term" value="C:cytosolic small ribosomal subunit"/>
    <property type="evidence" value="ECO:0007669"/>
    <property type="project" value="TreeGrafter"/>
</dbReference>
<accession>A0A1G2LTF3</accession>
<dbReference type="PROSITE" id="PS00360">
    <property type="entry name" value="RIBOSOMAL_S9"/>
    <property type="match status" value="1"/>
</dbReference>
<dbReference type="EMBL" id="MHQY01000001">
    <property type="protein sequence ID" value="OHA14887.1"/>
    <property type="molecule type" value="Genomic_DNA"/>
</dbReference>
<dbReference type="AlphaFoldDB" id="A0A1G2LTF3"/>
<dbReference type="GO" id="GO:0003735">
    <property type="term" value="F:structural constituent of ribosome"/>
    <property type="evidence" value="ECO:0007669"/>
    <property type="project" value="InterPro"/>
</dbReference>
<dbReference type="SUPFAM" id="SSF54211">
    <property type="entry name" value="Ribosomal protein S5 domain 2-like"/>
    <property type="match status" value="1"/>
</dbReference>
<dbReference type="InterPro" id="IPR023035">
    <property type="entry name" value="Ribosomal_uS9_bac/plastid"/>
</dbReference>
<evidence type="ECO:0000313" key="7">
    <source>
        <dbReference type="EMBL" id="OHA14887.1"/>
    </source>
</evidence>
<reference evidence="7 8" key="1">
    <citation type="journal article" date="2016" name="Nat. Commun.">
        <title>Thousands of microbial genomes shed light on interconnected biogeochemical processes in an aquifer system.</title>
        <authorList>
            <person name="Anantharaman K."/>
            <person name="Brown C.T."/>
            <person name="Hug L.A."/>
            <person name="Sharon I."/>
            <person name="Castelle C.J."/>
            <person name="Probst A.J."/>
            <person name="Thomas B.C."/>
            <person name="Singh A."/>
            <person name="Wilkins M.J."/>
            <person name="Karaoz U."/>
            <person name="Brodie E.L."/>
            <person name="Williams K.H."/>
            <person name="Hubbard S.S."/>
            <person name="Banfield J.F."/>
        </authorList>
    </citation>
    <scope>NUCLEOTIDE SEQUENCE [LARGE SCALE GENOMIC DNA]</scope>
</reference>
<dbReference type="InterPro" id="IPR014721">
    <property type="entry name" value="Ribsml_uS5_D2-typ_fold_subgr"/>
</dbReference>
<dbReference type="InterPro" id="IPR020574">
    <property type="entry name" value="Ribosomal_uS9_CS"/>
</dbReference>
<dbReference type="FunFam" id="3.30.230.10:FF:000001">
    <property type="entry name" value="30S ribosomal protein S9"/>
    <property type="match status" value="1"/>
</dbReference>
<dbReference type="PANTHER" id="PTHR21569">
    <property type="entry name" value="RIBOSOMAL PROTEIN S9"/>
    <property type="match status" value="1"/>
</dbReference>
<evidence type="ECO:0000256" key="3">
    <source>
        <dbReference type="ARBA" id="ARBA00023274"/>
    </source>
</evidence>
<keyword evidence="2 5" id="KW-0689">Ribosomal protein</keyword>
<dbReference type="InterPro" id="IPR000754">
    <property type="entry name" value="Ribosomal_uS9"/>
</dbReference>
<comment type="similarity">
    <text evidence="1 5 6">Belongs to the universal ribosomal protein uS9 family.</text>
</comment>
<name>A0A1G2LTF3_9BACT</name>
<evidence type="ECO:0000256" key="1">
    <source>
        <dbReference type="ARBA" id="ARBA00005251"/>
    </source>
</evidence>
<evidence type="ECO:0000256" key="4">
    <source>
        <dbReference type="ARBA" id="ARBA00035259"/>
    </source>
</evidence>
<dbReference type="Proteomes" id="UP000177171">
    <property type="component" value="Unassembled WGS sequence"/>
</dbReference>
<dbReference type="Pfam" id="PF00380">
    <property type="entry name" value="Ribosomal_S9"/>
    <property type="match status" value="1"/>
</dbReference>
<dbReference type="InterPro" id="IPR020568">
    <property type="entry name" value="Ribosomal_Su5_D2-typ_SF"/>
</dbReference>
<keyword evidence="3 5" id="KW-0687">Ribonucleoprotein</keyword>
<organism evidence="7 8">
    <name type="scientific">Candidatus Sungbacteria bacterium RIFCSPLOWO2_12_FULL_41_11</name>
    <dbReference type="NCBI Taxonomy" id="1802286"/>
    <lineage>
        <taxon>Bacteria</taxon>
        <taxon>Candidatus Sungiibacteriota</taxon>
    </lineage>
</organism>
<dbReference type="NCBIfam" id="NF001099">
    <property type="entry name" value="PRK00132.1"/>
    <property type="match status" value="1"/>
</dbReference>